<gene>
    <name evidence="1" type="ORF">ACHAW5_006150</name>
</gene>
<proteinExistence type="predicted"/>
<name>A0ABD3N6H1_9STRA</name>
<dbReference type="EMBL" id="JALLAZ020001601">
    <property type="protein sequence ID" value="KAL3771467.1"/>
    <property type="molecule type" value="Genomic_DNA"/>
</dbReference>
<reference evidence="1 2" key="1">
    <citation type="submission" date="2024-10" db="EMBL/GenBank/DDBJ databases">
        <title>Updated reference genomes for cyclostephanoid diatoms.</title>
        <authorList>
            <person name="Roberts W.R."/>
            <person name="Alverson A.J."/>
        </authorList>
    </citation>
    <scope>NUCLEOTIDE SEQUENCE [LARGE SCALE GENOMIC DNA]</scope>
    <source>
        <strain evidence="1 2">AJA276-08</strain>
    </source>
</reference>
<organism evidence="1 2">
    <name type="scientific">Stephanodiscus triporus</name>
    <dbReference type="NCBI Taxonomy" id="2934178"/>
    <lineage>
        <taxon>Eukaryota</taxon>
        <taxon>Sar</taxon>
        <taxon>Stramenopiles</taxon>
        <taxon>Ochrophyta</taxon>
        <taxon>Bacillariophyta</taxon>
        <taxon>Coscinodiscophyceae</taxon>
        <taxon>Thalassiosirophycidae</taxon>
        <taxon>Stephanodiscales</taxon>
        <taxon>Stephanodiscaceae</taxon>
        <taxon>Stephanodiscus</taxon>
    </lineage>
</organism>
<sequence>MLAMGFPRGWRFAFDDPQQLVHSVRRVLPPGSMAGLKITSPPQSDVVATGEGRGMGSGGRKHNSLESAFANVPHPTAEGSTRLIEEFLGHVGWSGCASMPDHFLVGMPYCAEFSNVVLFGTIVACMRMPSSAAAAAAITDGETFFVVKHDEDALLAISKSAGIPEVRPIEIIGPELAWGGCILYERKACCRRDRRSVIRNIDRATPVETWVAPDLRFEEVVDMPDGTRLPRLTVFSRGYKFVFAVRASTAPGESGRKRYGVYASCTILQGIGPDTEVNLKPGELIDLGVFSPLRDEDRKSLPSFIVKNYVHNLRPGRWAIVAGDDYAVYDLSDDLSGDLHPVASERVLSYVHKRKKGTHATVHARLDPAGSVHLLFGVRYSGNWTEYEGGMQQLVPIFCGREVEVTTDSRQHGLGKKDDAGAKYLQSIGVFQTDDIVESSVQLARMFDAEGIDRFNRSHIERCGQVVACLEKRARNLRKMFADIRPQSDGISLLDSALQNLSKLSQVLEER</sequence>
<evidence type="ECO:0000313" key="1">
    <source>
        <dbReference type="EMBL" id="KAL3771467.1"/>
    </source>
</evidence>
<keyword evidence="2" id="KW-1185">Reference proteome</keyword>
<dbReference type="Proteomes" id="UP001530315">
    <property type="component" value="Unassembled WGS sequence"/>
</dbReference>
<evidence type="ECO:0000313" key="2">
    <source>
        <dbReference type="Proteomes" id="UP001530315"/>
    </source>
</evidence>
<dbReference type="AlphaFoldDB" id="A0ABD3N6H1"/>
<comment type="caution">
    <text evidence="1">The sequence shown here is derived from an EMBL/GenBank/DDBJ whole genome shotgun (WGS) entry which is preliminary data.</text>
</comment>
<accession>A0ABD3N6H1</accession>
<protein>
    <submittedName>
        <fullName evidence="1">Uncharacterized protein</fullName>
    </submittedName>
</protein>